<dbReference type="AlphaFoldDB" id="A0A822ZV64"/>
<evidence type="ECO:0000256" key="2">
    <source>
        <dbReference type="ARBA" id="ARBA00022704"/>
    </source>
</evidence>
<name>A0A822ZV64_NELNU</name>
<sequence length="60" mass="6973">MPKPTSSSKRWCGVRPKNVAGFNYWLILEATDKGVTNNNEAVVWEKAWMSYRNLTSFRHV</sequence>
<comment type="caution">
    <text evidence="4">The sequence shown here is derived from an EMBL/GenBank/DDBJ whole genome shotgun (WGS) entry which is preliminary data.</text>
</comment>
<accession>A0A822ZV64</accession>
<dbReference type="EMBL" id="DUZY01000008">
    <property type="protein sequence ID" value="DAD49132.1"/>
    <property type="molecule type" value="Genomic_DNA"/>
</dbReference>
<organism evidence="4 5">
    <name type="scientific">Nelumbo nucifera</name>
    <name type="common">Sacred lotus</name>
    <dbReference type="NCBI Taxonomy" id="4432"/>
    <lineage>
        <taxon>Eukaryota</taxon>
        <taxon>Viridiplantae</taxon>
        <taxon>Streptophyta</taxon>
        <taxon>Embryophyta</taxon>
        <taxon>Tracheophyta</taxon>
        <taxon>Spermatophyta</taxon>
        <taxon>Magnoliopsida</taxon>
        <taxon>Proteales</taxon>
        <taxon>Nelumbonaceae</taxon>
        <taxon>Nelumbo</taxon>
    </lineage>
</organism>
<dbReference type="GO" id="GO:0004869">
    <property type="term" value="F:cysteine-type endopeptidase inhibitor activity"/>
    <property type="evidence" value="ECO:0007669"/>
    <property type="project" value="UniProtKB-KW"/>
</dbReference>
<keyword evidence="5" id="KW-1185">Reference proteome</keyword>
<reference evidence="4 5" key="1">
    <citation type="journal article" date="2020" name="Mol. Biol. Evol.">
        <title>Distinct Expression and Methylation Patterns for Genes with Different Fates following a Single Whole-Genome Duplication in Flowering Plants.</title>
        <authorList>
            <person name="Shi T."/>
            <person name="Rahmani R.S."/>
            <person name="Gugger P.F."/>
            <person name="Wang M."/>
            <person name="Li H."/>
            <person name="Zhang Y."/>
            <person name="Li Z."/>
            <person name="Wang Q."/>
            <person name="Van de Peer Y."/>
            <person name="Marchal K."/>
            <person name="Chen J."/>
        </authorList>
    </citation>
    <scope>NUCLEOTIDE SEQUENCE [LARGE SCALE GENOMIC DNA]</scope>
    <source>
        <tissue evidence="4">Leaf</tissue>
    </source>
</reference>
<proteinExistence type="predicted"/>
<evidence type="ECO:0000313" key="5">
    <source>
        <dbReference type="Proteomes" id="UP000607653"/>
    </source>
</evidence>
<dbReference type="SUPFAM" id="SSF54403">
    <property type="entry name" value="Cystatin/monellin"/>
    <property type="match status" value="1"/>
</dbReference>
<feature type="domain" description="Cystatin" evidence="3">
    <location>
        <begin position="19"/>
        <end position="60"/>
    </location>
</feature>
<dbReference type="Pfam" id="PF16845">
    <property type="entry name" value="SQAPI"/>
    <property type="match status" value="1"/>
</dbReference>
<evidence type="ECO:0000256" key="1">
    <source>
        <dbReference type="ARBA" id="ARBA00022690"/>
    </source>
</evidence>
<protein>
    <recommendedName>
        <fullName evidence="3">Cystatin domain-containing protein</fullName>
    </recommendedName>
</protein>
<evidence type="ECO:0000259" key="3">
    <source>
        <dbReference type="Pfam" id="PF16845"/>
    </source>
</evidence>
<dbReference type="InterPro" id="IPR046350">
    <property type="entry name" value="Cystatin_sf"/>
</dbReference>
<keyword evidence="2" id="KW-0789">Thiol protease inhibitor</keyword>
<dbReference type="Gene3D" id="3.10.450.10">
    <property type="match status" value="1"/>
</dbReference>
<evidence type="ECO:0000313" key="4">
    <source>
        <dbReference type="EMBL" id="DAD49132.1"/>
    </source>
</evidence>
<keyword evidence="1" id="KW-0646">Protease inhibitor</keyword>
<gene>
    <name evidence="4" type="ORF">HUJ06_019069</name>
</gene>
<dbReference type="Proteomes" id="UP000607653">
    <property type="component" value="Unassembled WGS sequence"/>
</dbReference>
<dbReference type="InterPro" id="IPR000010">
    <property type="entry name" value="Cystatin_dom"/>
</dbReference>